<proteinExistence type="predicted"/>
<comment type="caution">
    <text evidence="1">The sequence shown here is derived from an EMBL/GenBank/DDBJ whole genome shotgun (WGS) entry which is preliminary data.</text>
</comment>
<organism evidence="1 2">
    <name type="scientific">Ilex paraguariensis</name>
    <name type="common">yerba mate</name>
    <dbReference type="NCBI Taxonomy" id="185542"/>
    <lineage>
        <taxon>Eukaryota</taxon>
        <taxon>Viridiplantae</taxon>
        <taxon>Streptophyta</taxon>
        <taxon>Embryophyta</taxon>
        <taxon>Tracheophyta</taxon>
        <taxon>Spermatophyta</taxon>
        <taxon>Magnoliopsida</taxon>
        <taxon>eudicotyledons</taxon>
        <taxon>Gunneridae</taxon>
        <taxon>Pentapetalae</taxon>
        <taxon>asterids</taxon>
        <taxon>campanulids</taxon>
        <taxon>Aquifoliales</taxon>
        <taxon>Aquifoliaceae</taxon>
        <taxon>Ilex</taxon>
    </lineage>
</organism>
<accession>A0ABC8TBT3</accession>
<dbReference type="EMBL" id="CAUOFW020004214">
    <property type="protein sequence ID" value="CAK9164473.1"/>
    <property type="molecule type" value="Genomic_DNA"/>
</dbReference>
<keyword evidence="2" id="KW-1185">Reference proteome</keyword>
<dbReference type="AlphaFoldDB" id="A0ABC8TBT3"/>
<protein>
    <submittedName>
        <fullName evidence="1">Uncharacterized protein</fullName>
    </submittedName>
</protein>
<evidence type="ECO:0000313" key="1">
    <source>
        <dbReference type="EMBL" id="CAK9164473.1"/>
    </source>
</evidence>
<evidence type="ECO:0000313" key="2">
    <source>
        <dbReference type="Proteomes" id="UP001642360"/>
    </source>
</evidence>
<gene>
    <name evidence="1" type="ORF">ILEXP_LOCUS33591</name>
</gene>
<name>A0ABC8TBT3_9AQUA</name>
<sequence length="235" mass="26654">MNVSTDNPTTKKTKKRKASTAAEEVVVRIEPPTSVGVKYEDAIDIPLASPAVVGCDDEVEGDRNVGNYLMYVVMFVLGMVPRISDVESEVLMALLLRNKQWGIVLERGNMTTQLFRDVLMRMKRRLPRFYIDQTDLVKIIFFWKNQYFTIKDMLKTRMFAWDSTDSCVIDGPIAGAHDYLVVNKFARTHCIDPCHLFEKMMEVFDNVSPKELIESVGSCSGGDPVEDIEIIDVSD</sequence>
<dbReference type="Proteomes" id="UP001642360">
    <property type="component" value="Unassembled WGS sequence"/>
</dbReference>
<reference evidence="1 2" key="1">
    <citation type="submission" date="2024-02" db="EMBL/GenBank/DDBJ databases">
        <authorList>
            <person name="Vignale AGUSTIN F."/>
            <person name="Sosa J E."/>
            <person name="Modenutti C."/>
        </authorList>
    </citation>
    <scope>NUCLEOTIDE SEQUENCE [LARGE SCALE GENOMIC DNA]</scope>
</reference>